<comment type="caution">
    <text evidence="2">The sequence shown here is derived from an EMBL/GenBank/DDBJ whole genome shotgun (WGS) entry which is preliminary data.</text>
</comment>
<reference evidence="2" key="1">
    <citation type="journal article" date="2018" name="Genome Biol.">
        <title>SKESA: strategic k-mer extension for scrupulous assemblies.</title>
        <authorList>
            <person name="Souvorov A."/>
            <person name="Agarwala R."/>
            <person name="Lipman D.J."/>
        </authorList>
    </citation>
    <scope>NUCLEOTIDE SEQUENCE</scope>
    <source>
        <strain evidence="2">MA.CK_94/00001630</strain>
    </source>
</reference>
<proteinExistence type="predicted"/>
<keyword evidence="1" id="KW-0812">Transmembrane</keyword>
<dbReference type="EMBL" id="DAAXRP010000020">
    <property type="protein sequence ID" value="HAG2284262.1"/>
    <property type="molecule type" value="Genomic_DNA"/>
</dbReference>
<gene>
    <name evidence="2" type="ORF">G8W61_004637</name>
</gene>
<keyword evidence="1" id="KW-0472">Membrane</keyword>
<keyword evidence="1" id="KW-1133">Transmembrane helix</keyword>
<sequence length="46" mass="5175">MPVYLPYEQPCRQWKGEPLFSHQVVPAQVLVPTLVLVLALTVVEVS</sequence>
<name>A0A760BG08_SALER</name>
<reference evidence="2" key="2">
    <citation type="submission" date="2020-02" db="EMBL/GenBank/DDBJ databases">
        <authorList>
            <consortium name="NCBI Pathogen Detection Project"/>
        </authorList>
    </citation>
    <scope>NUCLEOTIDE SEQUENCE</scope>
    <source>
        <strain evidence="2">MA.CK_94/00001630</strain>
    </source>
</reference>
<feature type="transmembrane region" description="Helical" evidence="1">
    <location>
        <begin position="20"/>
        <end position="43"/>
    </location>
</feature>
<organism evidence="2">
    <name type="scientific">Salmonella enterica</name>
    <name type="common">Salmonella choleraesuis</name>
    <dbReference type="NCBI Taxonomy" id="28901"/>
    <lineage>
        <taxon>Bacteria</taxon>
        <taxon>Pseudomonadati</taxon>
        <taxon>Pseudomonadota</taxon>
        <taxon>Gammaproteobacteria</taxon>
        <taxon>Enterobacterales</taxon>
        <taxon>Enterobacteriaceae</taxon>
        <taxon>Salmonella</taxon>
    </lineage>
</organism>
<evidence type="ECO:0000313" key="2">
    <source>
        <dbReference type="EMBL" id="HAG2284262.1"/>
    </source>
</evidence>
<evidence type="ECO:0000256" key="1">
    <source>
        <dbReference type="SAM" id="Phobius"/>
    </source>
</evidence>
<protein>
    <submittedName>
        <fullName evidence="2">Uncharacterized protein</fullName>
    </submittedName>
</protein>
<dbReference type="AlphaFoldDB" id="A0A760BG08"/>
<accession>A0A760BG08</accession>